<keyword evidence="2" id="KW-0238">DNA-binding</keyword>
<proteinExistence type="predicted"/>
<dbReference type="InterPro" id="IPR036390">
    <property type="entry name" value="WH_DNA-bd_sf"/>
</dbReference>
<dbReference type="AlphaFoldDB" id="A0A176T3H4"/>
<dbReference type="SMART" id="SM00345">
    <property type="entry name" value="HTH_GNTR"/>
    <property type="match status" value="1"/>
</dbReference>
<evidence type="ECO:0000256" key="2">
    <source>
        <dbReference type="ARBA" id="ARBA00023125"/>
    </source>
</evidence>
<reference evidence="5 6" key="1">
    <citation type="submission" date="2016-02" db="EMBL/GenBank/DDBJ databases">
        <title>Draft genome sequence of Polaribacter atrinae KACC17473.</title>
        <authorList>
            <person name="Shin S.-K."/>
            <person name="Yi H."/>
        </authorList>
    </citation>
    <scope>NUCLEOTIDE SEQUENCE [LARGE SCALE GENOMIC DNA]</scope>
    <source>
        <strain evidence="5 6">KACC 17473</strain>
    </source>
</reference>
<dbReference type="STRING" id="1333662.LPB303_15125"/>
<dbReference type="InterPro" id="IPR011711">
    <property type="entry name" value="GntR_C"/>
</dbReference>
<dbReference type="Gene3D" id="1.20.120.530">
    <property type="entry name" value="GntR ligand-binding domain-like"/>
    <property type="match status" value="1"/>
</dbReference>
<evidence type="ECO:0000256" key="1">
    <source>
        <dbReference type="ARBA" id="ARBA00023015"/>
    </source>
</evidence>
<name>A0A176T3H4_9FLAO</name>
<feature type="domain" description="HTH gntR-type" evidence="4">
    <location>
        <begin position="13"/>
        <end position="81"/>
    </location>
</feature>
<keyword evidence="3" id="KW-0804">Transcription</keyword>
<dbReference type="PROSITE" id="PS50949">
    <property type="entry name" value="HTH_GNTR"/>
    <property type="match status" value="1"/>
</dbReference>
<evidence type="ECO:0000259" key="4">
    <source>
        <dbReference type="PROSITE" id="PS50949"/>
    </source>
</evidence>
<evidence type="ECO:0000256" key="3">
    <source>
        <dbReference type="ARBA" id="ARBA00023163"/>
    </source>
</evidence>
<dbReference type="RefSeq" id="WP_068452047.1">
    <property type="nucleotide sequence ID" value="NZ_CANKUV010000012.1"/>
</dbReference>
<organism evidence="5 6">
    <name type="scientific">Polaribacter atrinae</name>
    <dbReference type="NCBI Taxonomy" id="1333662"/>
    <lineage>
        <taxon>Bacteria</taxon>
        <taxon>Pseudomonadati</taxon>
        <taxon>Bacteroidota</taxon>
        <taxon>Flavobacteriia</taxon>
        <taxon>Flavobacteriales</taxon>
        <taxon>Flavobacteriaceae</taxon>
    </lineage>
</organism>
<dbReference type="PANTHER" id="PTHR43537:SF5">
    <property type="entry name" value="UXU OPERON TRANSCRIPTIONAL REGULATOR"/>
    <property type="match status" value="1"/>
</dbReference>
<dbReference type="Pfam" id="PF00392">
    <property type="entry name" value="GntR"/>
    <property type="match status" value="1"/>
</dbReference>
<dbReference type="InterPro" id="IPR008920">
    <property type="entry name" value="TF_FadR/GntR_C"/>
</dbReference>
<dbReference type="SUPFAM" id="SSF46785">
    <property type="entry name" value="Winged helix' DNA-binding domain"/>
    <property type="match status" value="1"/>
</dbReference>
<dbReference type="Gene3D" id="1.10.10.10">
    <property type="entry name" value="Winged helix-like DNA-binding domain superfamily/Winged helix DNA-binding domain"/>
    <property type="match status" value="1"/>
</dbReference>
<gene>
    <name evidence="5" type="ORF">LPB303_15125</name>
</gene>
<evidence type="ECO:0000313" key="6">
    <source>
        <dbReference type="Proteomes" id="UP000076923"/>
    </source>
</evidence>
<dbReference type="InterPro" id="IPR036388">
    <property type="entry name" value="WH-like_DNA-bd_sf"/>
</dbReference>
<dbReference type="EMBL" id="LVWE01000061">
    <property type="protein sequence ID" value="OAD42251.1"/>
    <property type="molecule type" value="Genomic_DNA"/>
</dbReference>
<dbReference type="Proteomes" id="UP000076923">
    <property type="component" value="Unassembled WGS sequence"/>
</dbReference>
<dbReference type="PANTHER" id="PTHR43537">
    <property type="entry name" value="TRANSCRIPTIONAL REGULATOR, GNTR FAMILY"/>
    <property type="match status" value="1"/>
</dbReference>
<protein>
    <submittedName>
        <fullName evidence="5">GntR family transcriptional regulator</fullName>
    </submittedName>
</protein>
<accession>A0A176T3H4</accession>
<dbReference type="CDD" id="cd07377">
    <property type="entry name" value="WHTH_GntR"/>
    <property type="match status" value="1"/>
</dbReference>
<keyword evidence="1" id="KW-0805">Transcription regulation</keyword>
<keyword evidence="6" id="KW-1185">Reference proteome</keyword>
<sequence>MKNKISISPLTNLSLVDKVEIRITEYIKENKLSVGDTIPKEMEFAEALGVSRTVIREALSRLRTIGIIDSKKHKGMVLSQPDFIHNFEKVIDTHLLGDETLKDIFELRLILEMGMIDLLFARKTEKDLVELEEIVSKMENEDSAGTTLFSLDNEVAFHGKLYEMSGNKTLQRFQNLLLPVFQYVHTNKLPDAETYMYTKKFITHRELLNFLKNDNKKAFRKGMSQHLEPHFDRILNHPTS</sequence>
<dbReference type="GO" id="GO:0003700">
    <property type="term" value="F:DNA-binding transcription factor activity"/>
    <property type="evidence" value="ECO:0007669"/>
    <property type="project" value="InterPro"/>
</dbReference>
<comment type="caution">
    <text evidence="5">The sequence shown here is derived from an EMBL/GenBank/DDBJ whole genome shotgun (WGS) entry which is preliminary data.</text>
</comment>
<dbReference type="SUPFAM" id="SSF48008">
    <property type="entry name" value="GntR ligand-binding domain-like"/>
    <property type="match status" value="1"/>
</dbReference>
<evidence type="ECO:0000313" key="5">
    <source>
        <dbReference type="EMBL" id="OAD42251.1"/>
    </source>
</evidence>
<dbReference type="InterPro" id="IPR000524">
    <property type="entry name" value="Tscrpt_reg_HTH_GntR"/>
</dbReference>
<dbReference type="Pfam" id="PF07729">
    <property type="entry name" value="FCD"/>
    <property type="match status" value="1"/>
</dbReference>
<dbReference type="GO" id="GO:0003677">
    <property type="term" value="F:DNA binding"/>
    <property type="evidence" value="ECO:0007669"/>
    <property type="project" value="UniProtKB-KW"/>
</dbReference>
<dbReference type="OrthoDB" id="1040417at2"/>
<dbReference type="PRINTS" id="PR00035">
    <property type="entry name" value="HTHGNTR"/>
</dbReference>
<dbReference type="SMART" id="SM00895">
    <property type="entry name" value="FCD"/>
    <property type="match status" value="1"/>
</dbReference>